<organism evidence="2 3">
    <name type="scientific">Trichoderma breve</name>
    <dbReference type="NCBI Taxonomy" id="2034170"/>
    <lineage>
        <taxon>Eukaryota</taxon>
        <taxon>Fungi</taxon>
        <taxon>Dikarya</taxon>
        <taxon>Ascomycota</taxon>
        <taxon>Pezizomycotina</taxon>
        <taxon>Sordariomycetes</taxon>
        <taxon>Hypocreomycetidae</taxon>
        <taxon>Hypocreales</taxon>
        <taxon>Hypocreaceae</taxon>
        <taxon>Trichoderma</taxon>
    </lineage>
</organism>
<dbReference type="RefSeq" id="XP_056033734.1">
    <property type="nucleotide sequence ID" value="XM_056168418.1"/>
</dbReference>
<dbReference type="AlphaFoldDB" id="A0A9W9EDI3"/>
<dbReference type="GeneID" id="80863106"/>
<name>A0A9W9EDI3_9HYPO</name>
<reference evidence="2" key="1">
    <citation type="submission" date="2022-09" db="EMBL/GenBank/DDBJ databases">
        <title>Chromosome-level assembly of Trichoderma breve T069, a fungus used in development of biopesticide product.</title>
        <authorList>
            <person name="Lin R."/>
            <person name="Liu T."/>
        </authorList>
    </citation>
    <scope>NUCLEOTIDE SEQUENCE</scope>
    <source>
        <strain evidence="2">T069</strain>
    </source>
</reference>
<feature type="compositionally biased region" description="Low complexity" evidence="1">
    <location>
        <begin position="61"/>
        <end position="80"/>
    </location>
</feature>
<sequence>MGPHGYGRRTLKGPVRHISATTASPDTNTSSTKQTTPGNSRRRVNFHEDDDDREHKRQRTQSPAPAAPPVASSVRQPAVANSKTRSGTNDGDDDDKGNQRWKRQKIENTASDPTPPVSLSTKEAADGNVAKKKRRVSGRRKSRGQNSASGTLNPTSAEVGCSGVACV</sequence>
<feature type="compositionally biased region" description="Polar residues" evidence="1">
    <location>
        <begin position="145"/>
        <end position="156"/>
    </location>
</feature>
<dbReference type="EMBL" id="JAOPEN010000001">
    <property type="protein sequence ID" value="KAJ4864678.1"/>
    <property type="molecule type" value="Genomic_DNA"/>
</dbReference>
<evidence type="ECO:0000313" key="2">
    <source>
        <dbReference type="EMBL" id="KAJ4864678.1"/>
    </source>
</evidence>
<evidence type="ECO:0000256" key="1">
    <source>
        <dbReference type="SAM" id="MobiDB-lite"/>
    </source>
</evidence>
<feature type="compositionally biased region" description="Basic residues" evidence="1">
    <location>
        <begin position="130"/>
        <end position="143"/>
    </location>
</feature>
<proteinExistence type="predicted"/>
<feature type="region of interest" description="Disordered" evidence="1">
    <location>
        <begin position="1"/>
        <end position="167"/>
    </location>
</feature>
<protein>
    <submittedName>
        <fullName evidence="2">Uncharacterized protein</fullName>
    </submittedName>
</protein>
<gene>
    <name evidence="2" type="ORF">T069G_01208</name>
</gene>
<feature type="compositionally biased region" description="Polar residues" evidence="1">
    <location>
        <begin position="19"/>
        <end position="39"/>
    </location>
</feature>
<feature type="compositionally biased region" description="Polar residues" evidence="1">
    <location>
        <begin position="107"/>
        <end position="121"/>
    </location>
</feature>
<evidence type="ECO:0000313" key="3">
    <source>
        <dbReference type="Proteomes" id="UP001140511"/>
    </source>
</evidence>
<comment type="caution">
    <text evidence="2">The sequence shown here is derived from an EMBL/GenBank/DDBJ whole genome shotgun (WGS) entry which is preliminary data.</text>
</comment>
<keyword evidence="3" id="KW-1185">Reference proteome</keyword>
<feature type="compositionally biased region" description="Basic residues" evidence="1">
    <location>
        <begin position="1"/>
        <end position="15"/>
    </location>
</feature>
<dbReference type="Proteomes" id="UP001140511">
    <property type="component" value="Unassembled WGS sequence"/>
</dbReference>
<accession>A0A9W9EDI3</accession>